<evidence type="ECO:0000313" key="2">
    <source>
        <dbReference type="Proteomes" id="UP000271683"/>
    </source>
</evidence>
<accession>A0A3N1GSM3</accession>
<dbReference type="Proteomes" id="UP000271683">
    <property type="component" value="Unassembled WGS sequence"/>
</dbReference>
<comment type="caution">
    <text evidence="1">The sequence shown here is derived from an EMBL/GenBank/DDBJ whole genome shotgun (WGS) entry which is preliminary data.</text>
</comment>
<dbReference type="AlphaFoldDB" id="A0A3N1GSM3"/>
<reference evidence="1 2" key="1">
    <citation type="submission" date="2018-11" db="EMBL/GenBank/DDBJ databases">
        <title>Sequencing the genomes of 1000 actinobacteria strains.</title>
        <authorList>
            <person name="Klenk H.-P."/>
        </authorList>
    </citation>
    <scope>NUCLEOTIDE SEQUENCE [LARGE SCALE GENOMIC DNA]</scope>
    <source>
        <strain evidence="1 2">DSM 43634</strain>
    </source>
</reference>
<evidence type="ECO:0000313" key="1">
    <source>
        <dbReference type="EMBL" id="ROP33204.1"/>
    </source>
</evidence>
<sequence length="295" mass="30227">MVPTAQRHRRPTAGTSGLFPLFTVLPWGLKGLPGAACGTVKSALLFSRAFVPFVEKNTGRRAAPAVLALLGVALAACSPTTTLSARQMPADDGPQPHVQAGALHGRTAAFLTVRDAASRVEVRLAELPGLLYRVTTPADSGLAPQVTGVAGRVRLALVPTGADGPDTVEVLLNRRVRWDLRLPAGAGEHHLDLASGRVRRLEISGAGLVSMRLPPPVGSVPITLTGTVGELAVAVPAGTAVKLRLRAGAGLVAVPWAARVPAPPGTSLAPPGWSAAGSRYQVDAAAEVGSVTVWG</sequence>
<gene>
    <name evidence="1" type="ORF">EDD30_6173</name>
</gene>
<proteinExistence type="predicted"/>
<name>A0A3N1GSM3_9ACTN</name>
<dbReference type="EMBL" id="RJKL01000001">
    <property type="protein sequence ID" value="ROP33204.1"/>
    <property type="molecule type" value="Genomic_DNA"/>
</dbReference>
<organism evidence="1 2">
    <name type="scientific">Couchioplanes caeruleus</name>
    <dbReference type="NCBI Taxonomy" id="56438"/>
    <lineage>
        <taxon>Bacteria</taxon>
        <taxon>Bacillati</taxon>
        <taxon>Actinomycetota</taxon>
        <taxon>Actinomycetes</taxon>
        <taxon>Micromonosporales</taxon>
        <taxon>Micromonosporaceae</taxon>
        <taxon>Couchioplanes</taxon>
    </lineage>
</organism>
<protein>
    <submittedName>
        <fullName evidence="1">Uncharacterized protein</fullName>
    </submittedName>
</protein>